<organism evidence="1 2">
    <name type="scientific">Aurantimicrobium minutum</name>
    <dbReference type="NCBI Taxonomy" id="708131"/>
    <lineage>
        <taxon>Bacteria</taxon>
        <taxon>Bacillati</taxon>
        <taxon>Actinomycetota</taxon>
        <taxon>Actinomycetes</taxon>
        <taxon>Micrococcales</taxon>
        <taxon>Microbacteriaceae</taxon>
        <taxon>Aurantimicrobium</taxon>
    </lineage>
</organism>
<dbReference type="OrthoDB" id="3233083at2"/>
<gene>
    <name evidence="1" type="ORF">AUMI_110830</name>
</gene>
<protein>
    <submittedName>
        <fullName evidence="1">Uncharacterized protein</fullName>
    </submittedName>
</protein>
<dbReference type="GeneID" id="80452276"/>
<dbReference type="KEGG" id="amin:AUMI_110830"/>
<name>A0A173LXD8_9MICO</name>
<sequence>MAVPGRTPSEKSVTRHPSRVETREFLDVPFEGPWPLELPAYRTIVTKDGQVTVPLQDATFRWFEEVKRLPHAVAWDEAMWGFVVDTAVNVVDSANCGIASAMTEQRQREAGEILKTAESRFKARMVYKKPVEVVEQVAAELADVTDISTRRRRLLDNA</sequence>
<evidence type="ECO:0000313" key="2">
    <source>
        <dbReference type="Proteomes" id="UP000243847"/>
    </source>
</evidence>
<reference evidence="1 2" key="1">
    <citation type="journal article" date="2016" name="Genome Announc.">
        <title>Complete Genome Sequence of Aurantimicrobium minutum Type Strain KNCT, a Planktonic Ultramicrobacterium Isolated from River Water.</title>
        <authorList>
            <person name="Nakai R."/>
            <person name="Fujisawa T."/>
            <person name="Nakamura Y."/>
            <person name="Nishide H."/>
            <person name="Uchiyama I."/>
            <person name="Baba T."/>
            <person name="Toyoda A."/>
            <person name="Fujiyama A."/>
            <person name="Naganuma T."/>
            <person name="Niki H."/>
        </authorList>
    </citation>
    <scope>NUCLEOTIDE SEQUENCE [LARGE SCALE GENOMIC DNA]</scope>
    <source>
        <strain evidence="1 2">KNC</strain>
    </source>
</reference>
<dbReference type="EMBL" id="AP017457">
    <property type="protein sequence ID" value="BAU99625.1"/>
    <property type="molecule type" value="Genomic_DNA"/>
</dbReference>
<accession>A0A173LXD8</accession>
<dbReference type="AlphaFoldDB" id="A0A173LXD8"/>
<dbReference type="RefSeq" id="WP_096382262.1">
    <property type="nucleotide sequence ID" value="NZ_AP017457.1"/>
</dbReference>
<evidence type="ECO:0000313" key="1">
    <source>
        <dbReference type="EMBL" id="BAU99625.1"/>
    </source>
</evidence>
<dbReference type="Proteomes" id="UP000243847">
    <property type="component" value="Chromosome sequence1"/>
</dbReference>
<proteinExistence type="predicted"/>